<feature type="chain" id="PRO_5012825482" evidence="1">
    <location>
        <begin position="19"/>
        <end position="619"/>
    </location>
</feature>
<dbReference type="EMBL" id="FWZT01000031">
    <property type="protein sequence ID" value="SMF77253.1"/>
    <property type="molecule type" value="Genomic_DNA"/>
</dbReference>
<evidence type="ECO:0000313" key="3">
    <source>
        <dbReference type="Proteomes" id="UP000192907"/>
    </source>
</evidence>
<accession>A0A1Y6CNE2</accession>
<dbReference type="AlphaFoldDB" id="A0A1Y6CNE2"/>
<dbReference type="OrthoDB" id="212300at2"/>
<gene>
    <name evidence="2" type="ORF">SAMN06296036_13117</name>
</gene>
<proteinExistence type="predicted"/>
<evidence type="ECO:0000313" key="2">
    <source>
        <dbReference type="EMBL" id="SMF77253.1"/>
    </source>
</evidence>
<evidence type="ECO:0000256" key="1">
    <source>
        <dbReference type="SAM" id="SignalP"/>
    </source>
</evidence>
<dbReference type="Proteomes" id="UP000192907">
    <property type="component" value="Unassembled WGS sequence"/>
</dbReference>
<reference evidence="3" key="1">
    <citation type="submission" date="2017-04" db="EMBL/GenBank/DDBJ databases">
        <authorList>
            <person name="Varghese N."/>
            <person name="Submissions S."/>
        </authorList>
    </citation>
    <scope>NUCLEOTIDE SEQUENCE [LARGE SCALE GENOMIC DNA]</scope>
    <source>
        <strain evidence="3">RKEM611</strain>
    </source>
</reference>
<protein>
    <submittedName>
        <fullName evidence="2">Trypsin-like peptidase domain-containing protein</fullName>
    </submittedName>
</protein>
<keyword evidence="3" id="KW-1185">Reference proteome</keyword>
<keyword evidence="1" id="KW-0732">Signal</keyword>
<dbReference type="STRING" id="1513793.SAMN06296036_13117"/>
<organism evidence="2 3">
    <name type="scientific">Pseudobacteriovorax antillogorgiicola</name>
    <dbReference type="NCBI Taxonomy" id="1513793"/>
    <lineage>
        <taxon>Bacteria</taxon>
        <taxon>Pseudomonadati</taxon>
        <taxon>Bdellovibrionota</taxon>
        <taxon>Oligoflexia</taxon>
        <taxon>Oligoflexales</taxon>
        <taxon>Pseudobacteriovoracaceae</taxon>
        <taxon>Pseudobacteriovorax</taxon>
    </lineage>
</organism>
<dbReference type="RefSeq" id="WP_132325181.1">
    <property type="nucleotide sequence ID" value="NZ_FWZT01000031.1"/>
</dbReference>
<dbReference type="SUPFAM" id="SSF50494">
    <property type="entry name" value="Trypsin-like serine proteases"/>
    <property type="match status" value="1"/>
</dbReference>
<dbReference type="Gene3D" id="2.40.10.120">
    <property type="match status" value="1"/>
</dbReference>
<feature type="signal peptide" evidence="1">
    <location>
        <begin position="1"/>
        <end position="18"/>
    </location>
</feature>
<dbReference type="InterPro" id="IPR009003">
    <property type="entry name" value="Peptidase_S1_PA"/>
</dbReference>
<sequence>MKIWLILIAMINTETSLAASQWVSMIRDSVFEVVVHKHDDYPFLNRKIDTSDIPYVQRISPYRSIGTAFFIAPNRLVSAAHVVDIFSRSWELGTYYIRDQFDQIHQIANIHAYDQEKDLVVFDLKTYPRKVRPLPIRYTSQRDLGIDLCAPGNAIGEGISYRCGGQLALFTPEPLYGRWQNIRFSTPASPGNSGGPLLTKTGQVIGIIVRKSKNENLNEATPIQEVYNTKGAIIRDLKHEIIEERGLTTKHPIELKYATPVPIQVLWKRIVKDLDRKRLQAIKHHQKNFSFSLYPNSRHIYRSIRDGAEPDRLGGLLHTQNGRQWGFLDLGYRDVQTADGVSLAVGSQSIDGLTPFYVYSQSLKDRGIVEKYFNALGSGLTLFNSRYRLISLGESDRKVQMTDHHDRLWQMSFWNVKAMEWRAVLACTTIPSGKFCLFQSAPYEHLGQAYFYELRNMLNQLVFTYKGSYRDWEVFLEHRNTPSFVKDAIQFDEEGVLYSKLGEKLIYHDNADLIELVPNYKANRGKLKLTSGMIVSVPVAEEPSNITIFKRVFAPSRRAPGDIRAAYRQIKKKEFPFNGQVFKNVNKYFKMDVVHSEKKYQFTRICVSRSKVLLRGCEE</sequence>
<name>A0A1Y6CNE2_9BACT</name>
<dbReference type="Pfam" id="PF13365">
    <property type="entry name" value="Trypsin_2"/>
    <property type="match status" value="1"/>
</dbReference>